<keyword evidence="10 11" id="KW-0472">Membrane</keyword>
<dbReference type="Pfam" id="PF03188">
    <property type="entry name" value="Cytochrom_B561"/>
    <property type="match status" value="1"/>
</dbReference>
<feature type="transmembrane region" description="Helical" evidence="11">
    <location>
        <begin position="80"/>
        <end position="101"/>
    </location>
</feature>
<keyword evidence="6" id="KW-0479">Metal-binding</keyword>
<keyword evidence="5 11" id="KW-0812">Transmembrane</keyword>
<comment type="subcellular location">
    <subcellularLocation>
        <location evidence="2">Membrane</location>
        <topology evidence="2">Multi-pass membrane protein</topology>
    </subcellularLocation>
</comment>
<dbReference type="OrthoDB" id="432881at2759"/>
<feature type="transmembrane region" description="Helical" evidence="11">
    <location>
        <begin position="153"/>
        <end position="179"/>
    </location>
</feature>
<keyword evidence="14" id="KW-1185">Reference proteome</keyword>
<dbReference type="Proteomes" id="UP000886653">
    <property type="component" value="Unassembled WGS sequence"/>
</dbReference>
<feature type="transmembrane region" description="Helical" evidence="11">
    <location>
        <begin position="53"/>
        <end position="74"/>
    </location>
</feature>
<accession>A0A9P6NP82</accession>
<keyword evidence="8 11" id="KW-1133">Transmembrane helix</keyword>
<evidence type="ECO:0000256" key="5">
    <source>
        <dbReference type="ARBA" id="ARBA00022692"/>
    </source>
</evidence>
<reference evidence="13" key="1">
    <citation type="submission" date="2013-11" db="EMBL/GenBank/DDBJ databases">
        <title>Genome sequence of the fusiform rust pathogen reveals effectors for host alternation and coevolution with pine.</title>
        <authorList>
            <consortium name="DOE Joint Genome Institute"/>
            <person name="Smith K."/>
            <person name="Pendleton A."/>
            <person name="Kubisiak T."/>
            <person name="Anderson C."/>
            <person name="Salamov A."/>
            <person name="Aerts A."/>
            <person name="Riley R."/>
            <person name="Clum A."/>
            <person name="Lindquist E."/>
            <person name="Ence D."/>
            <person name="Campbell M."/>
            <person name="Kronenberg Z."/>
            <person name="Feau N."/>
            <person name="Dhillon B."/>
            <person name="Hamelin R."/>
            <person name="Burleigh J."/>
            <person name="Smith J."/>
            <person name="Yandell M."/>
            <person name="Nelson C."/>
            <person name="Grigoriev I."/>
            <person name="Davis J."/>
        </authorList>
    </citation>
    <scope>NUCLEOTIDE SEQUENCE</scope>
    <source>
        <strain evidence="13">G11</strain>
    </source>
</reference>
<evidence type="ECO:0000313" key="14">
    <source>
        <dbReference type="Proteomes" id="UP000886653"/>
    </source>
</evidence>
<evidence type="ECO:0000256" key="9">
    <source>
        <dbReference type="ARBA" id="ARBA00023004"/>
    </source>
</evidence>
<evidence type="ECO:0000256" key="4">
    <source>
        <dbReference type="ARBA" id="ARBA00022617"/>
    </source>
</evidence>
<feature type="transmembrane region" description="Helical" evidence="11">
    <location>
        <begin position="199"/>
        <end position="216"/>
    </location>
</feature>
<dbReference type="PROSITE" id="PS50939">
    <property type="entry name" value="CYTOCHROME_B561"/>
    <property type="match status" value="1"/>
</dbReference>
<dbReference type="PANTHER" id="PTHR15422">
    <property type="entry name" value="OS05G0565100 PROTEIN"/>
    <property type="match status" value="1"/>
</dbReference>
<organism evidence="13 14">
    <name type="scientific">Cronartium quercuum f. sp. fusiforme G11</name>
    <dbReference type="NCBI Taxonomy" id="708437"/>
    <lineage>
        <taxon>Eukaryota</taxon>
        <taxon>Fungi</taxon>
        <taxon>Dikarya</taxon>
        <taxon>Basidiomycota</taxon>
        <taxon>Pucciniomycotina</taxon>
        <taxon>Pucciniomycetes</taxon>
        <taxon>Pucciniales</taxon>
        <taxon>Coleosporiaceae</taxon>
        <taxon>Cronartium</taxon>
    </lineage>
</organism>
<dbReference type="PANTHER" id="PTHR15422:SF45">
    <property type="entry name" value="CYTOCHROME B561 DOMAIN-CONTAINING PROTEIN"/>
    <property type="match status" value="1"/>
</dbReference>
<evidence type="ECO:0000256" key="8">
    <source>
        <dbReference type="ARBA" id="ARBA00022989"/>
    </source>
</evidence>
<dbReference type="EMBL" id="MU167225">
    <property type="protein sequence ID" value="KAG0149683.1"/>
    <property type="molecule type" value="Genomic_DNA"/>
</dbReference>
<sequence>MTTNPTTTPVLSANDEQAPLLQQATPPDNFDLTHVPAWDPQALRMAHNQAGPVTGLLWVAEVGIIIWFIVLWRVVLTHSAGLFTFHPLLQSFAILAFYQGILVLQPTKTPSQKRSGLTVHEFFQIGGTIAIATGTVVMIINKSLHNAPHFTSWHGLLGVITASVLVIQALFGGLIGFEWSRRLILGESRARSLWRYHRASGYLIILLITLTFLTATKSDWLVMVSSQFELRILTITSIVSVFGLLGLTNIKKIIPA</sequence>
<evidence type="ECO:0000256" key="2">
    <source>
        <dbReference type="ARBA" id="ARBA00004141"/>
    </source>
</evidence>
<protein>
    <recommendedName>
        <fullName evidence="12">Cytochrome b561 domain-containing protein</fullName>
    </recommendedName>
</protein>
<feature type="transmembrane region" description="Helical" evidence="11">
    <location>
        <begin position="122"/>
        <end position="141"/>
    </location>
</feature>
<feature type="transmembrane region" description="Helical" evidence="11">
    <location>
        <begin position="228"/>
        <end position="247"/>
    </location>
</feature>
<comment type="caution">
    <text evidence="13">The sequence shown here is derived from an EMBL/GenBank/DDBJ whole genome shotgun (WGS) entry which is preliminary data.</text>
</comment>
<evidence type="ECO:0000259" key="12">
    <source>
        <dbReference type="PROSITE" id="PS50939"/>
    </source>
</evidence>
<comment type="cofactor">
    <cofactor evidence="1">
        <name>heme b</name>
        <dbReference type="ChEBI" id="CHEBI:60344"/>
    </cofactor>
</comment>
<keyword evidence="4" id="KW-0349">Heme</keyword>
<evidence type="ECO:0000313" key="13">
    <source>
        <dbReference type="EMBL" id="KAG0149683.1"/>
    </source>
</evidence>
<evidence type="ECO:0000256" key="10">
    <source>
        <dbReference type="ARBA" id="ARBA00023136"/>
    </source>
</evidence>
<gene>
    <name evidence="13" type="ORF">CROQUDRAFT_653242</name>
</gene>
<evidence type="ECO:0000256" key="7">
    <source>
        <dbReference type="ARBA" id="ARBA00022982"/>
    </source>
</evidence>
<dbReference type="InterPro" id="IPR045150">
    <property type="entry name" value="CYB561D1/2"/>
</dbReference>
<proteinExistence type="predicted"/>
<dbReference type="CDD" id="cd08761">
    <property type="entry name" value="Cyt_b561_CYB561D2_like"/>
    <property type="match status" value="1"/>
</dbReference>
<evidence type="ECO:0000256" key="1">
    <source>
        <dbReference type="ARBA" id="ARBA00001970"/>
    </source>
</evidence>
<evidence type="ECO:0000256" key="3">
    <source>
        <dbReference type="ARBA" id="ARBA00022448"/>
    </source>
</evidence>
<dbReference type="GO" id="GO:0046872">
    <property type="term" value="F:metal ion binding"/>
    <property type="evidence" value="ECO:0007669"/>
    <property type="project" value="UniProtKB-KW"/>
</dbReference>
<dbReference type="InterPro" id="IPR006593">
    <property type="entry name" value="Cyt_b561/ferric_Rdtase_TM"/>
</dbReference>
<dbReference type="SMART" id="SM00665">
    <property type="entry name" value="B561"/>
    <property type="match status" value="1"/>
</dbReference>
<dbReference type="Gene3D" id="1.20.120.1770">
    <property type="match status" value="1"/>
</dbReference>
<keyword evidence="3" id="KW-0813">Transport</keyword>
<name>A0A9P6NP82_9BASI</name>
<evidence type="ECO:0000256" key="6">
    <source>
        <dbReference type="ARBA" id="ARBA00022723"/>
    </source>
</evidence>
<keyword evidence="7" id="KW-0249">Electron transport</keyword>
<dbReference type="GO" id="GO:0140575">
    <property type="term" value="F:transmembrane monodehydroascorbate reductase activity"/>
    <property type="evidence" value="ECO:0007669"/>
    <property type="project" value="InterPro"/>
</dbReference>
<dbReference type="AlphaFoldDB" id="A0A9P6NP82"/>
<keyword evidence="9" id="KW-0408">Iron</keyword>
<feature type="domain" description="Cytochrome b561" evidence="12">
    <location>
        <begin position="53"/>
        <end position="256"/>
    </location>
</feature>
<dbReference type="GO" id="GO:0016020">
    <property type="term" value="C:membrane"/>
    <property type="evidence" value="ECO:0007669"/>
    <property type="project" value="UniProtKB-SubCell"/>
</dbReference>
<evidence type="ECO:0000256" key="11">
    <source>
        <dbReference type="SAM" id="Phobius"/>
    </source>
</evidence>